<dbReference type="OMA" id="HPIMRRT"/>
<evidence type="ECO:0000256" key="4">
    <source>
        <dbReference type="ARBA" id="ARBA00022692"/>
    </source>
</evidence>
<comment type="similarity">
    <text evidence="2 8">Belongs to the CorA metal ion transporter (MIT) (TC 1.A.35.5) family.</text>
</comment>
<dbReference type="Gene3D" id="1.20.58.340">
    <property type="entry name" value="Magnesium transport protein CorA, transmembrane region"/>
    <property type="match status" value="1"/>
</dbReference>
<keyword evidence="7 8" id="KW-0472">Membrane</keyword>
<keyword evidence="6 8" id="KW-0406">Ion transport</keyword>
<evidence type="ECO:0000256" key="1">
    <source>
        <dbReference type="ARBA" id="ARBA00004141"/>
    </source>
</evidence>
<feature type="transmembrane region" description="Helical" evidence="8">
    <location>
        <begin position="323"/>
        <end position="345"/>
    </location>
</feature>
<dbReference type="PANTHER" id="PTHR13890:SF29">
    <property type="entry name" value="MAGNESIUM TRANSPORTER MRS2-F"/>
    <property type="match status" value="1"/>
</dbReference>
<dbReference type="InterPro" id="IPR039204">
    <property type="entry name" value="MRS2-like"/>
</dbReference>
<proteinExistence type="inferred from homology"/>
<comment type="function">
    <text evidence="8">Magnesium transporter that may mediate the influx of magnesium.</text>
</comment>
<keyword evidence="5 8" id="KW-1133">Transmembrane helix</keyword>
<evidence type="ECO:0000313" key="10">
    <source>
        <dbReference type="Proteomes" id="UP000036987"/>
    </source>
</evidence>
<dbReference type="CDD" id="cd12823">
    <property type="entry name" value="Mrs2_Mfm1p-like"/>
    <property type="match status" value="1"/>
</dbReference>
<dbReference type="GO" id="GO:0015095">
    <property type="term" value="F:magnesium ion transmembrane transporter activity"/>
    <property type="evidence" value="ECO:0000318"/>
    <property type="project" value="GO_Central"/>
</dbReference>
<keyword evidence="10" id="KW-1185">Reference proteome</keyword>
<feature type="transmembrane region" description="Helical" evidence="8">
    <location>
        <begin position="283"/>
        <end position="311"/>
    </location>
</feature>
<evidence type="ECO:0000256" key="2">
    <source>
        <dbReference type="ARBA" id="ARBA00007535"/>
    </source>
</evidence>
<dbReference type="FunFam" id="2.40.128.330:FF:000001">
    <property type="entry name" value="Magnesium transporter MRS2-1"/>
    <property type="match status" value="1"/>
</dbReference>
<dbReference type="PANTHER" id="PTHR13890">
    <property type="entry name" value="RNA SPLICING PROTEIN MRS2, MITOCHONDRIAL"/>
    <property type="match status" value="1"/>
</dbReference>
<comment type="subcellular location">
    <subcellularLocation>
        <location evidence="1 8">Membrane</location>
        <topology evidence="1 8">Multi-pass membrane protein</topology>
    </subcellularLocation>
</comment>
<dbReference type="OrthoDB" id="10251508at2759"/>
<accession>A0A0K9NQQ7</accession>
<reference evidence="10" key="1">
    <citation type="journal article" date="2016" name="Nature">
        <title>The genome of the seagrass Zostera marina reveals angiosperm adaptation to the sea.</title>
        <authorList>
            <person name="Olsen J.L."/>
            <person name="Rouze P."/>
            <person name="Verhelst B."/>
            <person name="Lin Y.-C."/>
            <person name="Bayer T."/>
            <person name="Collen J."/>
            <person name="Dattolo E."/>
            <person name="De Paoli E."/>
            <person name="Dittami S."/>
            <person name="Maumus F."/>
            <person name="Michel G."/>
            <person name="Kersting A."/>
            <person name="Lauritano C."/>
            <person name="Lohaus R."/>
            <person name="Toepel M."/>
            <person name="Tonon T."/>
            <person name="Vanneste K."/>
            <person name="Amirebrahimi M."/>
            <person name="Brakel J."/>
            <person name="Bostroem C."/>
            <person name="Chovatia M."/>
            <person name="Grimwood J."/>
            <person name="Jenkins J.W."/>
            <person name="Jueterbock A."/>
            <person name="Mraz A."/>
            <person name="Stam W.T."/>
            <person name="Tice H."/>
            <person name="Bornberg-Bauer E."/>
            <person name="Green P.J."/>
            <person name="Pearson G.A."/>
            <person name="Procaccini G."/>
            <person name="Duarte C.M."/>
            <person name="Schmutz J."/>
            <person name="Reusch T.B.H."/>
            <person name="Van de Peer Y."/>
        </authorList>
    </citation>
    <scope>NUCLEOTIDE SEQUENCE [LARGE SCALE GENOMIC DNA]</scope>
    <source>
        <strain evidence="10">cv. Finnish</strain>
    </source>
</reference>
<evidence type="ECO:0000256" key="5">
    <source>
        <dbReference type="ARBA" id="ARBA00022989"/>
    </source>
</evidence>
<keyword evidence="3 8" id="KW-0813">Transport</keyword>
<evidence type="ECO:0000256" key="7">
    <source>
        <dbReference type="ARBA" id="ARBA00023136"/>
    </source>
</evidence>
<gene>
    <name evidence="9" type="ORF">ZOSMA_77G00840</name>
</gene>
<evidence type="ECO:0000256" key="8">
    <source>
        <dbReference type="RuleBase" id="RU366041"/>
    </source>
</evidence>
<evidence type="ECO:0000256" key="3">
    <source>
        <dbReference type="ARBA" id="ARBA00022448"/>
    </source>
</evidence>
<dbReference type="EMBL" id="LFYR01001945">
    <property type="protein sequence ID" value="KMZ58422.1"/>
    <property type="molecule type" value="Genomic_DNA"/>
</dbReference>
<dbReference type="AlphaFoldDB" id="A0A0K9NQQ7"/>
<dbReference type="GO" id="GO:0015693">
    <property type="term" value="P:magnesium ion transport"/>
    <property type="evidence" value="ECO:0000318"/>
    <property type="project" value="GO_Central"/>
</dbReference>
<dbReference type="Pfam" id="PF22099">
    <property type="entry name" value="MRS2-like"/>
    <property type="match status" value="1"/>
</dbReference>
<organism evidence="9 10">
    <name type="scientific">Zostera marina</name>
    <name type="common">Eelgrass</name>
    <dbReference type="NCBI Taxonomy" id="29655"/>
    <lineage>
        <taxon>Eukaryota</taxon>
        <taxon>Viridiplantae</taxon>
        <taxon>Streptophyta</taxon>
        <taxon>Embryophyta</taxon>
        <taxon>Tracheophyta</taxon>
        <taxon>Spermatophyta</taxon>
        <taxon>Magnoliopsida</taxon>
        <taxon>Liliopsida</taxon>
        <taxon>Zosteraceae</taxon>
        <taxon>Zostera</taxon>
    </lineage>
</organism>
<dbReference type="Proteomes" id="UP000036987">
    <property type="component" value="Unassembled WGS sequence"/>
</dbReference>
<dbReference type="FunFam" id="1.20.58.340:FF:000023">
    <property type="entry name" value="Magnesium transporter MRS2-E"/>
    <property type="match status" value="1"/>
</dbReference>
<protein>
    <recommendedName>
        <fullName evidence="8">Magnesium transporter</fullName>
    </recommendedName>
</protein>
<sequence>MTTFGGGWRRGVNRSWLVVSPTGASHVEEAGKHSVMRRTGLPARDLRLLDPMLSHPSTILGRDKAILIHLEHIRAVVTAIEVIVPNSKDPVVVPFLQDLRDRIANVVDNRNGVKSLPFEFRALEVCLESACKSLDLETKTLEDEAYPALDELTSKISTLNLERVRQIKSRLVAISGRVQKVRDELEHLLDDDMDMAGMYLTQKMLASQSVIEVDPSGDEWDGCTSENITLDGFKPNIVELEMLLEAYFVQIDGTLNNLFALREYVDDTEDYINIMLDDKQNQLLQMGVLLSTASMVVSAGLVIAGVFGMNINIDLYTMKNTTLFWEITFSIIAGCVFLYILAIGWGKQNGLLQ</sequence>
<keyword evidence="4 8" id="KW-0812">Transmembrane</keyword>
<comment type="caution">
    <text evidence="9">The sequence shown here is derived from an EMBL/GenBank/DDBJ whole genome shotgun (WGS) entry which is preliminary data.</text>
</comment>
<evidence type="ECO:0000256" key="6">
    <source>
        <dbReference type="ARBA" id="ARBA00023065"/>
    </source>
</evidence>
<name>A0A0K9NQQ7_ZOSMR</name>
<keyword evidence="8" id="KW-0460">Magnesium</keyword>
<dbReference type="Gene3D" id="2.40.128.330">
    <property type="match status" value="1"/>
</dbReference>
<evidence type="ECO:0000313" key="9">
    <source>
        <dbReference type="EMBL" id="KMZ58422.1"/>
    </source>
</evidence>
<dbReference type="GO" id="GO:0016020">
    <property type="term" value="C:membrane"/>
    <property type="evidence" value="ECO:0007669"/>
    <property type="project" value="UniProtKB-SubCell"/>
</dbReference>